<proteinExistence type="predicted"/>
<dbReference type="InterPro" id="IPR013154">
    <property type="entry name" value="ADH-like_N"/>
</dbReference>
<reference evidence="3" key="1">
    <citation type="submission" date="2016-10" db="EMBL/GenBank/DDBJ databases">
        <authorList>
            <person name="Varghese N."/>
            <person name="Submissions S."/>
        </authorList>
    </citation>
    <scope>NUCLEOTIDE SEQUENCE [LARGE SCALE GENOMIC DNA]</scope>
    <source>
        <strain evidence="3">OK042</strain>
    </source>
</reference>
<dbReference type="STRING" id="1884381.SAMN05518846_12740"/>
<protein>
    <submittedName>
        <fullName evidence="2">NADPH:quinone reductase</fullName>
    </submittedName>
</protein>
<dbReference type="InterPro" id="IPR013149">
    <property type="entry name" value="ADH-like_C"/>
</dbReference>
<dbReference type="EMBL" id="FORT01000027">
    <property type="protein sequence ID" value="SFK99156.1"/>
    <property type="molecule type" value="Genomic_DNA"/>
</dbReference>
<dbReference type="SMART" id="SM00829">
    <property type="entry name" value="PKS_ER"/>
    <property type="match status" value="1"/>
</dbReference>
<keyword evidence="3" id="KW-1185">Reference proteome</keyword>
<dbReference type="PANTHER" id="PTHR45033:SF3">
    <property type="entry name" value="DEHYDROGENASE, PUTATIVE (AFU_ORTHOLOGUE AFUA_2G13270)-RELATED"/>
    <property type="match status" value="1"/>
</dbReference>
<feature type="domain" description="Enoyl reductase (ER)" evidence="1">
    <location>
        <begin position="11"/>
        <end position="348"/>
    </location>
</feature>
<dbReference type="SUPFAM" id="SSF51735">
    <property type="entry name" value="NAD(P)-binding Rossmann-fold domains"/>
    <property type="match status" value="1"/>
</dbReference>
<dbReference type="InterPro" id="IPR011032">
    <property type="entry name" value="GroES-like_sf"/>
</dbReference>
<accession>A0A1I4E485</accession>
<dbReference type="Pfam" id="PF08240">
    <property type="entry name" value="ADH_N"/>
    <property type="match status" value="1"/>
</dbReference>
<evidence type="ECO:0000313" key="3">
    <source>
        <dbReference type="Proteomes" id="UP000198915"/>
    </source>
</evidence>
<sequence length="351" mass="37310">MFCMKALLVDERTLTFSKGELPIPQNGPDEVLVKVHAAALNHRDLNMPLFYKRMREQDASFPVSTYAVGADGAGIVESIGSNVRSWSIGDPVIWSSLAYCGVCSACLLGQNVACLKGNIMGSTGLNGTVAQYVAVPAKLLIPKPEHLDVKESAALSMGLGTAWRALITRGGLQPGETVLIQGIGGGVALFALQIAVSMGARVIVTSSSDEKLKQAMALGAAAGINYQSEDVVERVIDLTNGNGVDLVVDGGGSKTMPIAIQSVRDLGRVVNYGFVTGRTFTLDTYHLMIRQVSLVGTAMHTYSELVSAVRFFSNAKLRPVISKVFSLEDSLQGVEHLESGSHFGKIAIHMD</sequence>
<dbReference type="GO" id="GO:0016491">
    <property type="term" value="F:oxidoreductase activity"/>
    <property type="evidence" value="ECO:0007669"/>
    <property type="project" value="InterPro"/>
</dbReference>
<evidence type="ECO:0000259" key="1">
    <source>
        <dbReference type="SMART" id="SM00829"/>
    </source>
</evidence>
<dbReference type="PANTHER" id="PTHR45033">
    <property type="match status" value="1"/>
</dbReference>
<dbReference type="InterPro" id="IPR052711">
    <property type="entry name" value="Zinc_ADH-like"/>
</dbReference>
<dbReference type="InterPro" id="IPR020843">
    <property type="entry name" value="ER"/>
</dbReference>
<dbReference type="Gene3D" id="3.90.180.10">
    <property type="entry name" value="Medium-chain alcohol dehydrogenases, catalytic domain"/>
    <property type="match status" value="1"/>
</dbReference>
<dbReference type="InterPro" id="IPR036291">
    <property type="entry name" value="NAD(P)-bd_dom_sf"/>
</dbReference>
<organism evidence="2 3">
    <name type="scientific">Brevibacillus centrosporus</name>
    <dbReference type="NCBI Taxonomy" id="54910"/>
    <lineage>
        <taxon>Bacteria</taxon>
        <taxon>Bacillati</taxon>
        <taxon>Bacillota</taxon>
        <taxon>Bacilli</taxon>
        <taxon>Bacillales</taxon>
        <taxon>Paenibacillaceae</taxon>
        <taxon>Brevibacillus</taxon>
    </lineage>
</organism>
<dbReference type="Pfam" id="PF00107">
    <property type="entry name" value="ADH_zinc_N"/>
    <property type="match status" value="1"/>
</dbReference>
<evidence type="ECO:0000313" key="2">
    <source>
        <dbReference type="EMBL" id="SFK99156.1"/>
    </source>
</evidence>
<dbReference type="Proteomes" id="UP000198915">
    <property type="component" value="Unassembled WGS sequence"/>
</dbReference>
<gene>
    <name evidence="2" type="ORF">SAMN05518846_12740</name>
</gene>
<name>A0A1I4E485_9BACL</name>
<dbReference type="SUPFAM" id="SSF50129">
    <property type="entry name" value="GroES-like"/>
    <property type="match status" value="1"/>
</dbReference>
<dbReference type="AlphaFoldDB" id="A0A1I4E485"/>
<dbReference type="Gene3D" id="3.40.50.720">
    <property type="entry name" value="NAD(P)-binding Rossmann-like Domain"/>
    <property type="match status" value="1"/>
</dbReference>